<gene>
    <name evidence="1" type="ORF">SINV_00543</name>
</gene>
<evidence type="ECO:0008006" key="2">
    <source>
        <dbReference type="Google" id="ProtNLM"/>
    </source>
</evidence>
<accession>E9IIA5</accession>
<dbReference type="SUPFAM" id="SSF56219">
    <property type="entry name" value="DNase I-like"/>
    <property type="match status" value="1"/>
</dbReference>
<name>E9IIA5_SOLIN</name>
<proteinExistence type="predicted"/>
<dbReference type="EMBL" id="GL763399">
    <property type="protein sequence ID" value="EFZ19698.1"/>
    <property type="molecule type" value="Genomic_DNA"/>
</dbReference>
<protein>
    <recommendedName>
        <fullName evidence="2">Endonuclease/exonuclease/phosphatase domain-containing protein</fullName>
    </recommendedName>
</protein>
<reference evidence="1" key="1">
    <citation type="journal article" date="2011" name="Proc. Natl. Acad. Sci. U.S.A.">
        <title>The genome of the fire ant Solenopsis invicta.</title>
        <authorList>
            <person name="Wurm Y."/>
            <person name="Wang J."/>
            <person name="Riba-Grognuz O."/>
            <person name="Corona M."/>
            <person name="Nygaard S."/>
            <person name="Hunt B.G."/>
            <person name="Ingram K.K."/>
            <person name="Falquet L."/>
            <person name="Nipitwattanaphon M."/>
            <person name="Gotzek D."/>
            <person name="Dijkstra M.B."/>
            <person name="Oettler J."/>
            <person name="Comtesse F."/>
            <person name="Shih C.J."/>
            <person name="Wu W.J."/>
            <person name="Yang C.C."/>
            <person name="Thomas J."/>
            <person name="Beaudoing E."/>
            <person name="Pradervand S."/>
            <person name="Flegel V."/>
            <person name="Cook E.D."/>
            <person name="Fabbretti R."/>
            <person name="Stockinger H."/>
            <person name="Long L."/>
            <person name="Farmerie W.G."/>
            <person name="Oakey J."/>
            <person name="Boomsma J.J."/>
            <person name="Pamilo P."/>
            <person name="Yi S.V."/>
            <person name="Heinze J."/>
            <person name="Goodisman M.A."/>
            <person name="Farinelli L."/>
            <person name="Harshman K."/>
            <person name="Hulo N."/>
            <person name="Cerutti L."/>
            <person name="Xenarios I."/>
            <person name="Shoemaker D."/>
            <person name="Keller L."/>
        </authorList>
    </citation>
    <scope>NUCLEOTIDE SEQUENCE [LARGE SCALE GENOMIC DNA]</scope>
</reference>
<dbReference type="AlphaFoldDB" id="E9IIA5"/>
<dbReference type="Gene3D" id="3.60.10.10">
    <property type="entry name" value="Endonuclease/exonuclease/phosphatase"/>
    <property type="match status" value="1"/>
</dbReference>
<dbReference type="InterPro" id="IPR036691">
    <property type="entry name" value="Endo/exonu/phosph_ase_sf"/>
</dbReference>
<feature type="non-terminal residue" evidence="1">
    <location>
        <position position="160"/>
    </location>
</feature>
<organism>
    <name type="scientific">Solenopsis invicta</name>
    <name type="common">Red imported fire ant</name>
    <name type="synonym">Solenopsis wagneri</name>
    <dbReference type="NCBI Taxonomy" id="13686"/>
    <lineage>
        <taxon>Eukaryota</taxon>
        <taxon>Metazoa</taxon>
        <taxon>Ecdysozoa</taxon>
        <taxon>Arthropoda</taxon>
        <taxon>Hexapoda</taxon>
        <taxon>Insecta</taxon>
        <taxon>Pterygota</taxon>
        <taxon>Neoptera</taxon>
        <taxon>Endopterygota</taxon>
        <taxon>Hymenoptera</taxon>
        <taxon>Apocrita</taxon>
        <taxon>Aculeata</taxon>
        <taxon>Formicoidea</taxon>
        <taxon>Formicidae</taxon>
        <taxon>Myrmicinae</taxon>
        <taxon>Solenopsis</taxon>
    </lineage>
</organism>
<dbReference type="HOGENOM" id="CLU_1654337_0_0_1"/>
<evidence type="ECO:0000313" key="1">
    <source>
        <dbReference type="EMBL" id="EFZ19698.1"/>
    </source>
</evidence>
<sequence length="160" mass="18809">MTNILMWNWRILLIRRRRFKTYKSQNINNIGGVANLIKNNIEFKVIEEWAINSINIEAIGVKIKGIARLYNLIAVYRKPYVYKPMSAWYDLLKFKGANKEDSIIVSNFNAHNNAWNCTNTDKNNERLYMAICMGFETLAGEHICGREFSTLQENYQQDFE</sequence>